<name>A0A090ZVY5_PAEMA</name>
<organism evidence="1 2">
    <name type="scientific">Paenibacillus macerans</name>
    <name type="common">Bacillus macerans</name>
    <dbReference type="NCBI Taxonomy" id="44252"/>
    <lineage>
        <taxon>Bacteria</taxon>
        <taxon>Bacillati</taxon>
        <taxon>Bacillota</taxon>
        <taxon>Bacilli</taxon>
        <taxon>Bacillales</taxon>
        <taxon>Paenibacillaceae</taxon>
        <taxon>Paenibacillus</taxon>
    </lineage>
</organism>
<keyword evidence="2" id="KW-1185">Reference proteome</keyword>
<accession>A0A090ZVY5</accession>
<dbReference type="AlphaFoldDB" id="A0A090ZVY5"/>
<evidence type="ECO:0000313" key="1">
    <source>
        <dbReference type="EMBL" id="KFN08301.1"/>
    </source>
</evidence>
<evidence type="ECO:0000313" key="2">
    <source>
        <dbReference type="Proteomes" id="UP000029278"/>
    </source>
</evidence>
<protein>
    <submittedName>
        <fullName evidence="1">Uncharacterized protein</fullName>
    </submittedName>
</protein>
<dbReference type="EMBL" id="JMQA01000029">
    <property type="protein sequence ID" value="KFN08301.1"/>
    <property type="molecule type" value="Genomic_DNA"/>
</dbReference>
<reference evidence="1 2" key="1">
    <citation type="submission" date="2014-04" db="EMBL/GenBank/DDBJ databases">
        <authorList>
            <person name="Bishop-Lilly K.A."/>
            <person name="Broomall S.M."/>
            <person name="Chain P.S."/>
            <person name="Chertkov O."/>
            <person name="Coyne S.R."/>
            <person name="Daligault H.E."/>
            <person name="Davenport K.W."/>
            <person name="Erkkila T."/>
            <person name="Frey K.G."/>
            <person name="Gibbons H.S."/>
            <person name="Gu W."/>
            <person name="Jaissle J."/>
            <person name="Johnson S.L."/>
            <person name="Koroleva G.I."/>
            <person name="Ladner J.T."/>
            <person name="Lo C.-C."/>
            <person name="Minogue T.D."/>
            <person name="Munk C."/>
            <person name="Palacios G.F."/>
            <person name="Redden C.L."/>
            <person name="Rosenzweig C.N."/>
            <person name="Scholz M.B."/>
            <person name="Teshima H."/>
            <person name="Xu Y."/>
        </authorList>
    </citation>
    <scope>NUCLEOTIDE SEQUENCE [LARGE SCALE GENOMIC DNA]</scope>
    <source>
        <strain evidence="1 2">8244</strain>
    </source>
</reference>
<sequence length="61" mass="7188">MILGSDSEKEVTRELVRSRDDIFIYYMGKEKIEIRSNSIVMGFYSRHWRFSLGETPVSLTI</sequence>
<gene>
    <name evidence="1" type="ORF">DJ90_1583</name>
</gene>
<proteinExistence type="predicted"/>
<dbReference type="Proteomes" id="UP000029278">
    <property type="component" value="Unassembled WGS sequence"/>
</dbReference>
<dbReference type="HOGENOM" id="CLU_2918285_0_0_9"/>
<comment type="caution">
    <text evidence="1">The sequence shown here is derived from an EMBL/GenBank/DDBJ whole genome shotgun (WGS) entry which is preliminary data.</text>
</comment>
<dbReference type="STRING" id="44252.DJ90_1583"/>